<evidence type="ECO:0000256" key="1">
    <source>
        <dbReference type="SAM" id="Phobius"/>
    </source>
</evidence>
<evidence type="ECO:0008006" key="4">
    <source>
        <dbReference type="Google" id="ProtNLM"/>
    </source>
</evidence>
<keyword evidence="1" id="KW-1133">Transmembrane helix</keyword>
<feature type="transmembrane region" description="Helical" evidence="1">
    <location>
        <begin position="43"/>
        <end position="66"/>
    </location>
</feature>
<name>A0ABU2P650_9ACTN</name>
<reference evidence="3" key="1">
    <citation type="submission" date="2023-07" db="EMBL/GenBank/DDBJ databases">
        <title>30 novel species of actinomycetes from the DSMZ collection.</title>
        <authorList>
            <person name="Nouioui I."/>
        </authorList>
    </citation>
    <scope>NUCLEOTIDE SEQUENCE [LARGE SCALE GENOMIC DNA]</scope>
    <source>
        <strain evidence="3">DSM 41921</strain>
    </source>
</reference>
<feature type="transmembrane region" description="Helical" evidence="1">
    <location>
        <begin position="86"/>
        <end position="107"/>
    </location>
</feature>
<gene>
    <name evidence="2" type="ORF">RM641_09340</name>
</gene>
<protein>
    <recommendedName>
        <fullName evidence="4">Serine/threonine protein kinase</fullName>
    </recommendedName>
</protein>
<keyword evidence="3" id="KW-1185">Reference proteome</keyword>
<sequence length="215" mass="22923">TAVRGVSVSAREGAGTLVRRATGARSGKQQAEADVRFRMRDGLGIAGGVAFLAAVLAVILLVFGLSKRLARETLPQLVDFLPGGSWVVGGTLGVLTVVGVGGARSFASPSAPGQATRFERVWWSVRTAICWAAAFCPFLYLLSGLPSRNCRSAGCAYVPGTGPAFLAYALTVGVLGWCVYRWTKGRTQKQAARARERARRLRKKGKGKSRAVRQR</sequence>
<feature type="transmembrane region" description="Helical" evidence="1">
    <location>
        <begin position="165"/>
        <end position="183"/>
    </location>
</feature>
<dbReference type="Proteomes" id="UP001183586">
    <property type="component" value="Unassembled WGS sequence"/>
</dbReference>
<evidence type="ECO:0000313" key="2">
    <source>
        <dbReference type="EMBL" id="MDT0387626.1"/>
    </source>
</evidence>
<dbReference type="EMBL" id="JAVREU010000002">
    <property type="protein sequence ID" value="MDT0387626.1"/>
    <property type="molecule type" value="Genomic_DNA"/>
</dbReference>
<keyword evidence="1" id="KW-0812">Transmembrane</keyword>
<evidence type="ECO:0000313" key="3">
    <source>
        <dbReference type="Proteomes" id="UP001183586"/>
    </source>
</evidence>
<dbReference type="RefSeq" id="WP_311680471.1">
    <property type="nucleotide sequence ID" value="NZ_JAVREU010000002.1"/>
</dbReference>
<feature type="non-terminal residue" evidence="2">
    <location>
        <position position="1"/>
    </location>
</feature>
<comment type="caution">
    <text evidence="2">The sequence shown here is derived from an EMBL/GenBank/DDBJ whole genome shotgun (WGS) entry which is preliminary data.</text>
</comment>
<organism evidence="2 3">
    <name type="scientific">Streptomyces dubilierae</name>
    <dbReference type="NCBI Taxonomy" id="3075533"/>
    <lineage>
        <taxon>Bacteria</taxon>
        <taxon>Bacillati</taxon>
        <taxon>Actinomycetota</taxon>
        <taxon>Actinomycetes</taxon>
        <taxon>Kitasatosporales</taxon>
        <taxon>Streptomycetaceae</taxon>
        <taxon>Streptomyces</taxon>
    </lineage>
</organism>
<feature type="transmembrane region" description="Helical" evidence="1">
    <location>
        <begin position="128"/>
        <end position="145"/>
    </location>
</feature>
<accession>A0ABU2P650</accession>
<keyword evidence="1" id="KW-0472">Membrane</keyword>
<proteinExistence type="predicted"/>